<dbReference type="eggNOG" id="COG0845">
    <property type="taxonomic scope" value="Bacteria"/>
</dbReference>
<evidence type="ECO:0000313" key="8">
    <source>
        <dbReference type="Proteomes" id="UP000001023"/>
    </source>
</evidence>
<organism evidence="7 8">
    <name type="scientific">Ruegeria pomeroyi (strain ATCC 700808 / DSM 15171 / DSS-3)</name>
    <name type="common">Silicibacter pomeroyi</name>
    <dbReference type="NCBI Taxonomy" id="246200"/>
    <lineage>
        <taxon>Bacteria</taxon>
        <taxon>Pseudomonadati</taxon>
        <taxon>Pseudomonadota</taxon>
        <taxon>Alphaproteobacteria</taxon>
        <taxon>Rhodobacterales</taxon>
        <taxon>Roseobacteraceae</taxon>
        <taxon>Ruegeria</taxon>
    </lineage>
</organism>
<evidence type="ECO:0000256" key="1">
    <source>
        <dbReference type="ARBA" id="ARBA00004196"/>
    </source>
</evidence>
<sequence length="419" mass="45620">MLEKITRYLHCRREIVPTRPRTAPVPTAYRIRRKRFSMQTGPLSFSKRLHWIPAMALAFGLNTVQLDAQQAAPKVSVAAAYSKEITEEAVFIGRGEAIDKVDIVARVSGFLDEQLVEDGSTVAEGDLLFRIEPDLYQAVLEARRADLDKAEANLELAGVELARKEELLRREATPASEVDIARANELVAEAAVKSAKAAIRQAELDLSYTEIDAPFAGRLGRVATSVGDVVGPANPPLVTLVRETPIHVTFALNEKRLVDVLQQLGETAETLAESQRSPEVHVTLPNGTPLGETGRLVFVDNRIDPLTGSVVMRAEFANTGRLIVDGAFVHVRISALKPTLRVLVPQAALQRDQRGDFVLVVNDKQMVEQRYVTLGDTVGTAAIVLEGLREGESVIVEGLQRVRPGVAVDAVVAAEQPGE</sequence>
<dbReference type="SUPFAM" id="SSF111369">
    <property type="entry name" value="HlyD-like secretion proteins"/>
    <property type="match status" value="1"/>
</dbReference>
<dbReference type="EMBL" id="CP000031">
    <property type="protein sequence ID" value="AAV94685.1"/>
    <property type="molecule type" value="Genomic_DNA"/>
</dbReference>
<dbReference type="STRING" id="246200.SPO1398"/>
<dbReference type="Pfam" id="PF25944">
    <property type="entry name" value="Beta-barrel_RND"/>
    <property type="match status" value="1"/>
</dbReference>
<comment type="subcellular location">
    <subcellularLocation>
        <location evidence="1">Cell envelope</location>
    </subcellularLocation>
</comment>
<feature type="domain" description="Multidrug resistance protein MdtA-like alpha-helical hairpin" evidence="3">
    <location>
        <begin position="143"/>
        <end position="209"/>
    </location>
</feature>
<evidence type="ECO:0000256" key="2">
    <source>
        <dbReference type="ARBA" id="ARBA00009477"/>
    </source>
</evidence>
<feature type="domain" description="Multidrug resistance protein MdtA-like barrel-sandwich hybrid" evidence="4">
    <location>
        <begin position="100"/>
        <end position="234"/>
    </location>
</feature>
<dbReference type="NCBIfam" id="TIGR01730">
    <property type="entry name" value="RND_mfp"/>
    <property type="match status" value="1"/>
</dbReference>
<evidence type="ECO:0000259" key="4">
    <source>
        <dbReference type="Pfam" id="PF25917"/>
    </source>
</evidence>
<keyword evidence="8" id="KW-1185">Reference proteome</keyword>
<dbReference type="KEGG" id="sil:SPO1398"/>
<proteinExistence type="inferred from homology"/>
<dbReference type="GO" id="GO:0030313">
    <property type="term" value="C:cell envelope"/>
    <property type="evidence" value="ECO:0007669"/>
    <property type="project" value="UniProtKB-SubCell"/>
</dbReference>
<feature type="domain" description="Multidrug resistance protein MdtA-like C-terminal permuted SH3" evidence="6">
    <location>
        <begin position="342"/>
        <end position="401"/>
    </location>
</feature>
<accession>Q5LTL6</accession>
<comment type="similarity">
    <text evidence="2">Belongs to the membrane fusion protein (MFP) (TC 8.A.1) family.</text>
</comment>
<dbReference type="InterPro" id="IPR058627">
    <property type="entry name" value="MdtA-like_C"/>
</dbReference>
<dbReference type="Gene3D" id="2.40.50.100">
    <property type="match status" value="1"/>
</dbReference>
<evidence type="ECO:0000313" key="7">
    <source>
        <dbReference type="EMBL" id="AAV94685.1"/>
    </source>
</evidence>
<dbReference type="GO" id="GO:0046677">
    <property type="term" value="P:response to antibiotic"/>
    <property type="evidence" value="ECO:0007669"/>
    <property type="project" value="TreeGrafter"/>
</dbReference>
<evidence type="ECO:0000259" key="5">
    <source>
        <dbReference type="Pfam" id="PF25944"/>
    </source>
</evidence>
<gene>
    <name evidence="7" type="ordered locus">SPO1398</name>
</gene>
<reference evidence="7 8" key="2">
    <citation type="journal article" date="2014" name="Stand. Genomic Sci.">
        <title>An updated genome annotation for the model marine bacterium Ruegeria pomeroyi DSS-3.</title>
        <authorList>
            <person name="Rivers A.R."/>
            <person name="Smith C.B."/>
            <person name="Moran M.A."/>
        </authorList>
    </citation>
    <scope>GENOME REANNOTATION</scope>
    <source>
        <strain evidence="8">ATCC 700808 / DSM 15171 / DSS-3</strain>
    </source>
</reference>
<dbReference type="Proteomes" id="UP000001023">
    <property type="component" value="Chromosome"/>
</dbReference>
<dbReference type="AlphaFoldDB" id="Q5LTL6"/>
<evidence type="ECO:0000259" key="3">
    <source>
        <dbReference type="Pfam" id="PF25876"/>
    </source>
</evidence>
<reference evidence="7 8" key="1">
    <citation type="journal article" date="2004" name="Nature">
        <title>Genome sequence of Silicibacter pomeroyi reveals adaptations to the marine environment.</title>
        <authorList>
            <person name="Moran M.A."/>
            <person name="Buchan A."/>
            <person name="Gonzalez J.M."/>
            <person name="Heidelberg J.F."/>
            <person name="Whitman W.B."/>
            <person name="Kiene R.P."/>
            <person name="Henriksen J.R."/>
            <person name="King G.M."/>
            <person name="Belas R."/>
            <person name="Fuqua C."/>
            <person name="Brinkac L."/>
            <person name="Lewis M."/>
            <person name="Johri S."/>
            <person name="Weaver B."/>
            <person name="Pai G."/>
            <person name="Eisen J.A."/>
            <person name="Rahe E."/>
            <person name="Sheldon W.M."/>
            <person name="Ye W."/>
            <person name="Miller T.R."/>
            <person name="Carlton J."/>
            <person name="Rasko D.A."/>
            <person name="Paulsen I.T."/>
            <person name="Ren Q."/>
            <person name="Daugherty S.C."/>
            <person name="Deboy R.T."/>
            <person name="Dodson R.J."/>
            <person name="Durkin A.S."/>
            <person name="Madupu R."/>
            <person name="Nelson W.C."/>
            <person name="Sullivan S.A."/>
            <person name="Rosovitz M.J."/>
            <person name="Haft D.H."/>
            <person name="Selengut J."/>
            <person name="Ward N."/>
        </authorList>
    </citation>
    <scope>NUCLEOTIDE SEQUENCE [LARGE SCALE GENOMIC DNA]</scope>
    <source>
        <strain evidence="8">ATCC 700808 / DSM 15171 / DSS-3</strain>
    </source>
</reference>
<dbReference type="Gene3D" id="2.40.420.20">
    <property type="match status" value="1"/>
</dbReference>
<dbReference type="Gene3D" id="1.10.287.470">
    <property type="entry name" value="Helix hairpin bin"/>
    <property type="match status" value="1"/>
</dbReference>
<dbReference type="InterPro" id="IPR058626">
    <property type="entry name" value="MdtA-like_b-barrel"/>
</dbReference>
<dbReference type="InterPro" id="IPR058625">
    <property type="entry name" value="MdtA-like_BSH"/>
</dbReference>
<dbReference type="InterPro" id="IPR058624">
    <property type="entry name" value="MdtA-like_HH"/>
</dbReference>
<dbReference type="PANTHER" id="PTHR30158">
    <property type="entry name" value="ACRA/E-RELATED COMPONENT OF DRUG EFFLUX TRANSPORTER"/>
    <property type="match status" value="1"/>
</dbReference>
<dbReference type="PANTHER" id="PTHR30158:SF3">
    <property type="entry name" value="MULTIDRUG EFFLUX PUMP SUBUNIT ACRA-RELATED"/>
    <property type="match status" value="1"/>
</dbReference>
<dbReference type="Gene3D" id="2.40.30.170">
    <property type="match status" value="1"/>
</dbReference>
<protein>
    <submittedName>
        <fullName evidence="7">Efflux transporter, RND family, MFP subunit</fullName>
    </submittedName>
</protein>
<dbReference type="Pfam" id="PF25967">
    <property type="entry name" value="RND-MFP_C"/>
    <property type="match status" value="1"/>
</dbReference>
<dbReference type="GO" id="GO:0005886">
    <property type="term" value="C:plasma membrane"/>
    <property type="evidence" value="ECO:0007669"/>
    <property type="project" value="TreeGrafter"/>
</dbReference>
<dbReference type="FunFam" id="2.40.420.20:FF:000001">
    <property type="entry name" value="Efflux RND transporter periplasmic adaptor subunit"/>
    <property type="match status" value="1"/>
</dbReference>
<evidence type="ECO:0000259" key="6">
    <source>
        <dbReference type="Pfam" id="PF25967"/>
    </source>
</evidence>
<feature type="domain" description="Multidrug resistance protein MdtA-like beta-barrel" evidence="5">
    <location>
        <begin position="245"/>
        <end position="334"/>
    </location>
</feature>
<dbReference type="Pfam" id="PF25917">
    <property type="entry name" value="BSH_RND"/>
    <property type="match status" value="1"/>
</dbReference>
<dbReference type="HOGENOM" id="CLU_018816_2_1_5"/>
<name>Q5LTL6_RUEPO</name>
<dbReference type="Pfam" id="PF25876">
    <property type="entry name" value="HH_MFP_RND"/>
    <property type="match status" value="1"/>
</dbReference>
<dbReference type="InterPro" id="IPR006143">
    <property type="entry name" value="RND_pump_MFP"/>
</dbReference>
<dbReference type="PaxDb" id="246200-SPO1398"/>
<dbReference type="GO" id="GO:0022857">
    <property type="term" value="F:transmembrane transporter activity"/>
    <property type="evidence" value="ECO:0007669"/>
    <property type="project" value="InterPro"/>
</dbReference>